<dbReference type="InterPro" id="IPR007219">
    <property type="entry name" value="XnlR_reg_dom"/>
</dbReference>
<feature type="domain" description="Xylanolytic transcriptional activator regulatory" evidence="7">
    <location>
        <begin position="90"/>
        <end position="190"/>
    </location>
</feature>
<evidence type="ECO:0000256" key="3">
    <source>
        <dbReference type="ARBA" id="ARBA00022737"/>
    </source>
</evidence>
<dbReference type="OrthoDB" id="654211at2759"/>
<dbReference type="CDD" id="cd12148">
    <property type="entry name" value="fungal_TF_MHR"/>
    <property type="match status" value="1"/>
</dbReference>
<dbReference type="GO" id="GO:0000981">
    <property type="term" value="F:DNA-binding transcription factor activity, RNA polymerase II-specific"/>
    <property type="evidence" value="ECO:0007669"/>
    <property type="project" value="InterPro"/>
</dbReference>
<keyword evidence="5" id="KW-0862">Zinc</keyword>
<dbReference type="PANTHER" id="PTHR40626">
    <property type="entry name" value="MIP31509P"/>
    <property type="match status" value="1"/>
</dbReference>
<dbReference type="STRING" id="1442371.A0A0D2KXN4"/>
<gene>
    <name evidence="8" type="ORF">Z520_03136</name>
</gene>
<evidence type="ECO:0000256" key="2">
    <source>
        <dbReference type="ARBA" id="ARBA00022723"/>
    </source>
</evidence>
<evidence type="ECO:0000256" key="6">
    <source>
        <dbReference type="ARBA" id="ARBA00023242"/>
    </source>
</evidence>
<dbReference type="RefSeq" id="XP_016635706.1">
    <property type="nucleotide sequence ID" value="XM_016773649.1"/>
</dbReference>
<keyword evidence="3" id="KW-0677">Repeat</keyword>
<name>A0A0D2KXN4_9EURO</name>
<dbReference type="GO" id="GO:0000978">
    <property type="term" value="F:RNA polymerase II cis-regulatory region sequence-specific DNA binding"/>
    <property type="evidence" value="ECO:0007669"/>
    <property type="project" value="InterPro"/>
</dbReference>
<proteinExistence type="predicted"/>
<dbReference type="GO" id="GO:0000785">
    <property type="term" value="C:chromatin"/>
    <property type="evidence" value="ECO:0007669"/>
    <property type="project" value="TreeGrafter"/>
</dbReference>
<sequence>MSVNLAHYTLGDMALEGGNGFPTVHATDIMDCLETWANDPLATKTVEIVQAVETSAHGPKVDGSGVFDHSSSPGVSCIDFFSPPQLRKFLDIYWKKWYPNWPTIHRPLFDPLRTPSILIAAMTIMGACHSTTSQDCADSKLWANVVEKLVFDELEQIKGGPCEVDRRNMIKLLQAACIMCIYQHWNGTNSSKKRIRRQRFVTLVSVSNYATN</sequence>
<accession>A0A0D2KXN4</accession>
<dbReference type="Proteomes" id="UP000053411">
    <property type="component" value="Unassembled WGS sequence"/>
</dbReference>
<comment type="subcellular location">
    <subcellularLocation>
        <location evidence="1">Nucleus</location>
    </subcellularLocation>
</comment>
<dbReference type="Pfam" id="PF04082">
    <property type="entry name" value="Fungal_trans"/>
    <property type="match status" value="1"/>
</dbReference>
<dbReference type="EMBL" id="KN848065">
    <property type="protein sequence ID" value="KIY01584.1"/>
    <property type="molecule type" value="Genomic_DNA"/>
</dbReference>
<evidence type="ECO:0000256" key="4">
    <source>
        <dbReference type="ARBA" id="ARBA00022771"/>
    </source>
</evidence>
<evidence type="ECO:0000259" key="7">
    <source>
        <dbReference type="Pfam" id="PF04082"/>
    </source>
</evidence>
<dbReference type="VEuPathDB" id="FungiDB:Z520_03136"/>
<dbReference type="PANTHER" id="PTHR40626:SF3">
    <property type="entry name" value="TRANSCRIPTION FACTOR WITH C2H2 AND ZN(2)-CYS(6) DNA BINDING DOMAIN (EUROFUNG)-RELATED"/>
    <property type="match status" value="1"/>
</dbReference>
<protein>
    <recommendedName>
        <fullName evidence="7">Xylanolytic transcriptional activator regulatory domain-containing protein</fullName>
    </recommendedName>
</protein>
<keyword evidence="6" id="KW-0539">Nucleus</keyword>
<keyword evidence="4" id="KW-0863">Zinc-finger</keyword>
<reference evidence="8 9" key="1">
    <citation type="submission" date="2015-01" db="EMBL/GenBank/DDBJ databases">
        <title>The Genome Sequence of Fonsecaea multimorphosa CBS 102226.</title>
        <authorList>
            <consortium name="The Broad Institute Genomics Platform"/>
            <person name="Cuomo C."/>
            <person name="de Hoog S."/>
            <person name="Gorbushina A."/>
            <person name="Stielow B."/>
            <person name="Teixiera M."/>
            <person name="Abouelleil A."/>
            <person name="Chapman S.B."/>
            <person name="Priest M."/>
            <person name="Young S.K."/>
            <person name="Wortman J."/>
            <person name="Nusbaum C."/>
            <person name="Birren B."/>
        </authorList>
    </citation>
    <scope>NUCLEOTIDE SEQUENCE [LARGE SCALE GENOMIC DNA]</scope>
    <source>
        <strain evidence="8 9">CBS 102226</strain>
    </source>
</reference>
<dbReference type="GO" id="GO:0006351">
    <property type="term" value="P:DNA-templated transcription"/>
    <property type="evidence" value="ECO:0007669"/>
    <property type="project" value="InterPro"/>
</dbReference>
<evidence type="ECO:0000256" key="5">
    <source>
        <dbReference type="ARBA" id="ARBA00022833"/>
    </source>
</evidence>
<dbReference type="GO" id="GO:0005634">
    <property type="term" value="C:nucleus"/>
    <property type="evidence" value="ECO:0007669"/>
    <property type="project" value="UniProtKB-SubCell"/>
</dbReference>
<evidence type="ECO:0000256" key="1">
    <source>
        <dbReference type="ARBA" id="ARBA00004123"/>
    </source>
</evidence>
<evidence type="ECO:0000313" key="9">
    <source>
        <dbReference type="Proteomes" id="UP000053411"/>
    </source>
</evidence>
<dbReference type="AlphaFoldDB" id="A0A0D2KXN4"/>
<dbReference type="InterPro" id="IPR051059">
    <property type="entry name" value="VerF-like"/>
</dbReference>
<dbReference type="GeneID" id="27708882"/>
<dbReference type="GO" id="GO:0008270">
    <property type="term" value="F:zinc ion binding"/>
    <property type="evidence" value="ECO:0007669"/>
    <property type="project" value="UniProtKB-KW"/>
</dbReference>
<organism evidence="8 9">
    <name type="scientific">Fonsecaea multimorphosa CBS 102226</name>
    <dbReference type="NCBI Taxonomy" id="1442371"/>
    <lineage>
        <taxon>Eukaryota</taxon>
        <taxon>Fungi</taxon>
        <taxon>Dikarya</taxon>
        <taxon>Ascomycota</taxon>
        <taxon>Pezizomycotina</taxon>
        <taxon>Eurotiomycetes</taxon>
        <taxon>Chaetothyriomycetidae</taxon>
        <taxon>Chaetothyriales</taxon>
        <taxon>Herpotrichiellaceae</taxon>
        <taxon>Fonsecaea</taxon>
    </lineage>
</organism>
<keyword evidence="2" id="KW-0479">Metal-binding</keyword>
<evidence type="ECO:0000313" key="8">
    <source>
        <dbReference type="EMBL" id="KIY01584.1"/>
    </source>
</evidence>
<keyword evidence="9" id="KW-1185">Reference proteome</keyword>